<evidence type="ECO:0000259" key="5">
    <source>
        <dbReference type="PROSITE" id="PS50003"/>
    </source>
</evidence>
<dbReference type="InParanoid" id="A0A6I9QI19"/>
<dbReference type="Proteomes" id="UP000504607">
    <property type="component" value="Chromosome 2"/>
</dbReference>
<evidence type="ECO:0000256" key="1">
    <source>
        <dbReference type="ARBA" id="ARBA00022860"/>
    </source>
</evidence>
<dbReference type="InterPro" id="IPR001849">
    <property type="entry name" value="PH_domain"/>
</dbReference>
<keyword evidence="1" id="KW-0112">Calmodulin-binding</keyword>
<feature type="non-terminal residue" evidence="7">
    <location>
        <position position="1"/>
    </location>
</feature>
<evidence type="ECO:0000256" key="3">
    <source>
        <dbReference type="ARBA" id="ARBA00024378"/>
    </source>
</evidence>
<protein>
    <submittedName>
        <fullName evidence="7">Protein IQ-DOMAIN 14</fullName>
    </submittedName>
</protein>
<dbReference type="OrthoDB" id="753382at2759"/>
<dbReference type="PANTHER" id="PTHR32295">
    <property type="entry name" value="IQ-DOMAIN 5-RELATED"/>
    <property type="match status" value="1"/>
</dbReference>
<evidence type="ECO:0000313" key="7">
    <source>
        <dbReference type="RefSeq" id="XP_010909926.1"/>
    </source>
</evidence>
<name>A0A6I9QI19_ELAGV</name>
<keyword evidence="6" id="KW-1185">Reference proteome</keyword>
<dbReference type="Gene3D" id="1.20.5.190">
    <property type="match status" value="1"/>
</dbReference>
<evidence type="ECO:0000313" key="6">
    <source>
        <dbReference type="Proteomes" id="UP000504607"/>
    </source>
</evidence>
<evidence type="ECO:0000256" key="4">
    <source>
        <dbReference type="SAM" id="MobiDB-lite"/>
    </source>
</evidence>
<reference evidence="7" key="1">
    <citation type="submission" date="2025-08" db="UniProtKB">
        <authorList>
            <consortium name="RefSeq"/>
        </authorList>
    </citation>
    <scope>IDENTIFICATION</scope>
</reference>
<dbReference type="RefSeq" id="XP_010909926.1">
    <property type="nucleotide sequence ID" value="XM_010911624.3"/>
</dbReference>
<dbReference type="PROSITE" id="PS50096">
    <property type="entry name" value="IQ"/>
    <property type="match status" value="1"/>
</dbReference>
<proteinExistence type="inferred from homology"/>
<sequence length="463" mass="51912">CQGDGEKRNWFTALKRAFTSSSKDKDKLIDVPDKKNIKEKKKWGFGRSKHGEINSFIPLFRKPSSIEEILCDAERDQLHRIQQAPQKKVQPLKSNAPAHAHLLAPAPKPLITPIYVQMSAIKIQAAYRGYLARRNYRALKGLIRLQGVMRGQSVKRQTVNAMKCMQMLVRVQSQIRTRRLQMMESRSIQQHQTPRKSDKEFESSFGKWSITHQSEAGGHEEWDDSMLTKEEVDARMRRKVEALIKRERALAYAYSHQLFKVSPQSAHAVLTDLRSGGFPWWWNYLERRLSPDPHPETPASRPIPIPRTPITPSSSSAHPYPRPLSRGTPRPASASKLKTSLSTSSRRSDHHPSSAGLRDDDSLTSCPAYTLPNYMTPTASAKAKVRSFLAADHEGKRRFSFGLGQSIGSLRWSKGGSPFSVAKDAGSQRMGTAGKHKKTFSVGGLSVDSTVSLPAGVGRRPFK</sequence>
<dbReference type="SMART" id="SM00015">
    <property type="entry name" value="IQ"/>
    <property type="match status" value="1"/>
</dbReference>
<dbReference type="PANTHER" id="PTHR32295:SF113">
    <property type="entry name" value="PROTEIN IQ-DOMAIN 14"/>
    <property type="match status" value="1"/>
</dbReference>
<dbReference type="CDD" id="cd23767">
    <property type="entry name" value="IQCD"/>
    <property type="match status" value="1"/>
</dbReference>
<accession>A0A6I9QI19</accession>
<gene>
    <name evidence="7" type="primary">LOC105035908</name>
</gene>
<feature type="domain" description="PH" evidence="5">
    <location>
        <begin position="1"/>
        <end position="19"/>
    </location>
</feature>
<dbReference type="PROSITE" id="PS50003">
    <property type="entry name" value="PH_DOMAIN"/>
    <property type="match status" value="1"/>
</dbReference>
<dbReference type="AlphaFoldDB" id="A0A6I9QI19"/>
<organism evidence="6 7">
    <name type="scientific">Elaeis guineensis var. tenera</name>
    <name type="common">Oil palm</name>
    <dbReference type="NCBI Taxonomy" id="51953"/>
    <lineage>
        <taxon>Eukaryota</taxon>
        <taxon>Viridiplantae</taxon>
        <taxon>Streptophyta</taxon>
        <taxon>Embryophyta</taxon>
        <taxon>Tracheophyta</taxon>
        <taxon>Spermatophyta</taxon>
        <taxon>Magnoliopsida</taxon>
        <taxon>Liliopsida</taxon>
        <taxon>Arecaceae</taxon>
        <taxon>Arecoideae</taxon>
        <taxon>Cocoseae</taxon>
        <taxon>Elaeidinae</taxon>
        <taxon>Elaeis</taxon>
    </lineage>
</organism>
<dbReference type="GO" id="GO:0005516">
    <property type="term" value="F:calmodulin binding"/>
    <property type="evidence" value="ECO:0007669"/>
    <property type="project" value="UniProtKB-KW"/>
</dbReference>
<evidence type="ECO:0000256" key="2">
    <source>
        <dbReference type="ARBA" id="ARBA00024341"/>
    </source>
</evidence>
<dbReference type="Pfam" id="PF00612">
    <property type="entry name" value="IQ"/>
    <property type="match status" value="1"/>
</dbReference>
<dbReference type="InterPro" id="IPR000048">
    <property type="entry name" value="IQ_motif_EF-hand-BS"/>
</dbReference>
<dbReference type="FunCoup" id="A0A6I9QI19">
    <property type="interactions" value="2057"/>
</dbReference>
<feature type="region of interest" description="Disordered" evidence="4">
    <location>
        <begin position="291"/>
        <end position="362"/>
    </location>
</feature>
<comment type="similarity">
    <text evidence="2">Belongs to the IQD family.</text>
</comment>
<feature type="compositionally biased region" description="Basic and acidic residues" evidence="4">
    <location>
        <begin position="346"/>
        <end position="361"/>
    </location>
</feature>
<dbReference type="InterPro" id="IPR025064">
    <property type="entry name" value="DUF4005"/>
</dbReference>
<feature type="compositionally biased region" description="Low complexity" evidence="4">
    <location>
        <begin position="332"/>
        <end position="345"/>
    </location>
</feature>
<comment type="subunit">
    <text evidence="3">Binds to multiple calmodulin (CaM) in the presence of Ca(2+) and CaM-like proteins.</text>
</comment>
<dbReference type="Pfam" id="PF13178">
    <property type="entry name" value="DUF4005"/>
    <property type="match status" value="1"/>
</dbReference>